<evidence type="ECO:0000256" key="6">
    <source>
        <dbReference type="RuleBase" id="RU366065"/>
    </source>
</evidence>
<dbReference type="VEuPathDB" id="FungiDB:CAGL0H04345g"/>
<accession>Q6FS10</accession>
<keyword evidence="1 6" id="KW-0813">Transport</keyword>
<comment type="subcellular location">
    <subcellularLocation>
        <location evidence="6">Endoplasmic reticulum</location>
    </subcellularLocation>
    <subcellularLocation>
        <location evidence="6">Golgi apparatus</location>
        <location evidence="6">cis-Golgi network</location>
    </subcellularLocation>
</comment>
<keyword evidence="2 6" id="KW-0256">Endoplasmic reticulum</keyword>
<name>Q6FS10_CANGA</name>
<evidence type="ECO:0000313" key="7">
    <source>
        <dbReference type="CGD" id="CAL0131470"/>
    </source>
</evidence>
<dbReference type="KEGG" id="cgr:2888631"/>
<keyword evidence="3 6" id="KW-0931">ER-Golgi transport</keyword>
<dbReference type="InParanoid" id="Q6FS10"/>
<dbReference type="Gene3D" id="3.30.450.70">
    <property type="match status" value="1"/>
</dbReference>
<dbReference type="InterPro" id="IPR011012">
    <property type="entry name" value="Longin-like_dom_sf"/>
</dbReference>
<dbReference type="FunFam" id="3.30.450.70:FF:000015">
    <property type="entry name" value="Component of TRAPP complex"/>
    <property type="match status" value="1"/>
</dbReference>
<dbReference type="STRING" id="284593.Q6FS10"/>
<comment type="subunit">
    <text evidence="6">Part of the multisubunit transport protein particle (TRAPP) complex.</text>
</comment>
<reference evidence="8 9" key="1">
    <citation type="journal article" date="2004" name="Nature">
        <title>Genome evolution in yeasts.</title>
        <authorList>
            <consortium name="Genolevures"/>
            <person name="Dujon B."/>
            <person name="Sherman D."/>
            <person name="Fischer G."/>
            <person name="Durrens P."/>
            <person name="Casaregola S."/>
            <person name="Lafontaine I."/>
            <person name="de Montigny J."/>
            <person name="Marck C."/>
            <person name="Neuveglise C."/>
            <person name="Talla E."/>
            <person name="Goffard N."/>
            <person name="Frangeul L."/>
            <person name="Aigle M."/>
            <person name="Anthouard V."/>
            <person name="Babour A."/>
            <person name="Barbe V."/>
            <person name="Barnay S."/>
            <person name="Blanchin S."/>
            <person name="Beckerich J.M."/>
            <person name="Beyne E."/>
            <person name="Bleykasten C."/>
            <person name="Boisrame A."/>
            <person name="Boyer J."/>
            <person name="Cattolico L."/>
            <person name="Confanioleri F."/>
            <person name="de Daruvar A."/>
            <person name="Despons L."/>
            <person name="Fabre E."/>
            <person name="Fairhead C."/>
            <person name="Ferry-Dumazet H."/>
            <person name="Groppi A."/>
            <person name="Hantraye F."/>
            <person name="Hennequin C."/>
            <person name="Jauniaux N."/>
            <person name="Joyet P."/>
            <person name="Kachouri R."/>
            <person name="Kerrest A."/>
            <person name="Koszul R."/>
            <person name="Lemaire M."/>
            <person name="Lesur I."/>
            <person name="Ma L."/>
            <person name="Muller H."/>
            <person name="Nicaud J.M."/>
            <person name="Nikolski M."/>
            <person name="Oztas S."/>
            <person name="Ozier-Kalogeropoulos O."/>
            <person name="Pellenz S."/>
            <person name="Potier S."/>
            <person name="Richard G.F."/>
            <person name="Straub M.L."/>
            <person name="Suleau A."/>
            <person name="Swennene D."/>
            <person name="Tekaia F."/>
            <person name="Wesolowski-Louvel M."/>
            <person name="Westhof E."/>
            <person name="Wirth B."/>
            <person name="Zeniou-Meyer M."/>
            <person name="Zivanovic I."/>
            <person name="Bolotin-Fukuhara M."/>
            <person name="Thierry A."/>
            <person name="Bouchier C."/>
            <person name="Caudron B."/>
            <person name="Scarpelli C."/>
            <person name="Gaillardin C."/>
            <person name="Weissenbach J."/>
            <person name="Wincker P."/>
            <person name="Souciet J.L."/>
        </authorList>
    </citation>
    <scope>NUCLEOTIDE SEQUENCE [LARGE SCALE GENOMIC DNA]</scope>
    <source>
        <strain evidence="9">ATCC 2001 / BCRC 20586 / JCM 3761 / NBRC 0622 / NRRL Y-65 / CBS 138</strain>
    </source>
</reference>
<dbReference type="GO" id="GO:0005085">
    <property type="term" value="F:guanyl-nucleotide exchange factor activity"/>
    <property type="evidence" value="ECO:0007669"/>
    <property type="project" value="EnsemblFungi"/>
</dbReference>
<evidence type="ECO:0000256" key="4">
    <source>
        <dbReference type="ARBA" id="ARBA00023034"/>
    </source>
</evidence>
<evidence type="ECO:0000256" key="3">
    <source>
        <dbReference type="ARBA" id="ARBA00022892"/>
    </source>
</evidence>
<evidence type="ECO:0000256" key="1">
    <source>
        <dbReference type="ARBA" id="ARBA00022448"/>
    </source>
</evidence>
<dbReference type="eggNOG" id="KOG3368">
    <property type="taxonomic scope" value="Eukaryota"/>
</dbReference>
<protein>
    <recommendedName>
        <fullName evidence="6">Trafficking protein particle complex subunit</fullName>
    </recommendedName>
</protein>
<sequence>MGIHSFWIFDRHCNCIYDREWTLLSNSGSGTINSKQNDETAKLLYGMVYSLRTITQKLSHGSMKNEIRTIATGKYLVHIFCTASGLWFILLSDFRQQSYSQVLHYIYGHIYVKYVANNLLSPIDFAENKNETRGQGFRKITNRNFIKSLEAFLAPMVAK</sequence>
<dbReference type="HOGENOM" id="CLU_053380_4_0_1"/>
<dbReference type="SMART" id="SM01399">
    <property type="entry name" value="Sybindin"/>
    <property type="match status" value="1"/>
</dbReference>
<organism evidence="8 9">
    <name type="scientific">Candida glabrata (strain ATCC 2001 / BCRC 20586 / JCM 3761 / NBRC 0622 / NRRL Y-65 / CBS 138)</name>
    <name type="common">Yeast</name>
    <name type="synonym">Nakaseomyces glabratus</name>
    <dbReference type="NCBI Taxonomy" id="284593"/>
    <lineage>
        <taxon>Eukaryota</taxon>
        <taxon>Fungi</taxon>
        <taxon>Dikarya</taxon>
        <taxon>Ascomycota</taxon>
        <taxon>Saccharomycotina</taxon>
        <taxon>Saccharomycetes</taxon>
        <taxon>Saccharomycetales</taxon>
        <taxon>Saccharomycetaceae</taxon>
        <taxon>Nakaseomyces</taxon>
    </lineage>
</organism>
<comment type="similarity">
    <text evidence="5">Belongs to the TRAPP small subunits family. BET5 subfamily.</text>
</comment>
<proteinExistence type="inferred from homology"/>
<dbReference type="GO" id="GO:0006888">
    <property type="term" value="P:endoplasmic reticulum to Golgi vesicle-mediated transport"/>
    <property type="evidence" value="ECO:0007669"/>
    <property type="project" value="UniProtKB-UniRule"/>
</dbReference>
<dbReference type="EMBL" id="CR380954">
    <property type="protein sequence ID" value="CAG59917.1"/>
    <property type="molecule type" value="Genomic_DNA"/>
</dbReference>
<dbReference type="AlphaFoldDB" id="Q6FS10"/>
<dbReference type="GO" id="GO:0005783">
    <property type="term" value="C:endoplasmic reticulum"/>
    <property type="evidence" value="ECO:0007669"/>
    <property type="project" value="UniProtKB-SubCell"/>
</dbReference>
<dbReference type="GO" id="GO:1990070">
    <property type="term" value="C:TRAPPI protein complex"/>
    <property type="evidence" value="ECO:0007669"/>
    <property type="project" value="EnsemblFungi"/>
</dbReference>
<dbReference type="GO" id="GO:1990072">
    <property type="term" value="C:TRAPPIII protein complex"/>
    <property type="evidence" value="ECO:0007669"/>
    <property type="project" value="EnsemblFungi"/>
</dbReference>
<evidence type="ECO:0000256" key="5">
    <source>
        <dbReference type="ARBA" id="ARBA00038167"/>
    </source>
</evidence>
<dbReference type="OMA" id="GKLMYGM"/>
<dbReference type="FunCoup" id="Q6FS10">
    <property type="interactions" value="541"/>
</dbReference>
<keyword evidence="4 6" id="KW-0333">Golgi apparatus</keyword>
<dbReference type="CDD" id="cd14855">
    <property type="entry name" value="TRAPPC1_MUM2"/>
    <property type="match status" value="1"/>
</dbReference>
<gene>
    <name evidence="7 8" type="ordered locus">CAGL0H04345g</name>
</gene>
<keyword evidence="9" id="KW-1185">Reference proteome</keyword>
<dbReference type="Proteomes" id="UP000002428">
    <property type="component" value="Chromosome H"/>
</dbReference>
<dbReference type="GO" id="GO:1990071">
    <property type="term" value="C:TRAPPII protein complex"/>
    <property type="evidence" value="ECO:0007669"/>
    <property type="project" value="EnsemblFungi"/>
</dbReference>
<dbReference type="Pfam" id="PF04099">
    <property type="entry name" value="Sybindin"/>
    <property type="match status" value="1"/>
</dbReference>
<dbReference type="InterPro" id="IPR007233">
    <property type="entry name" value="TRAPPC"/>
</dbReference>
<evidence type="ECO:0000256" key="2">
    <source>
        <dbReference type="ARBA" id="ARBA00022824"/>
    </source>
</evidence>
<evidence type="ECO:0000313" key="9">
    <source>
        <dbReference type="Proteomes" id="UP000002428"/>
    </source>
</evidence>
<dbReference type="PANTHER" id="PTHR23249">
    <property type="entry name" value="TRAFFICKING PROTEIN PARTICLE COMPLEX SUBUNIT"/>
    <property type="match status" value="1"/>
</dbReference>
<evidence type="ECO:0000313" key="8">
    <source>
        <dbReference type="EMBL" id="CAG59917.1"/>
    </source>
</evidence>
<dbReference type="CGD" id="CAL0131470">
    <property type="gene designation" value="CAGL0H04345g"/>
</dbReference>
<dbReference type="SUPFAM" id="SSF64356">
    <property type="entry name" value="SNARE-like"/>
    <property type="match status" value="1"/>
</dbReference>
<dbReference type="PANTHER" id="PTHR23249:SF16">
    <property type="entry name" value="TRAFFICKING PROTEIN PARTICLE COMPLEX SUBUNIT 1"/>
    <property type="match status" value="1"/>
</dbReference>